<sequence length="115" mass="13178">MKRRCHRSILVDWFQRVAHRCYHQAMTQLDVLYRYGVPPTEAATLAIANLREVYGVRKLDFDEAQKTVRIEYDATRLTEPVIHQLLRRAGLDVVEALPMFTPPTPPPPVEPAPAS</sequence>
<dbReference type="Proteomes" id="UP000589520">
    <property type="component" value="Unassembled WGS sequence"/>
</dbReference>
<organism evidence="1 2">
    <name type="scientific">Granulicella arctica</name>
    <dbReference type="NCBI Taxonomy" id="940613"/>
    <lineage>
        <taxon>Bacteria</taxon>
        <taxon>Pseudomonadati</taxon>
        <taxon>Acidobacteriota</taxon>
        <taxon>Terriglobia</taxon>
        <taxon>Terriglobales</taxon>
        <taxon>Acidobacteriaceae</taxon>
        <taxon>Granulicella</taxon>
    </lineage>
</organism>
<dbReference type="SUPFAM" id="SSF55008">
    <property type="entry name" value="HMA, heavy metal-associated domain"/>
    <property type="match status" value="1"/>
</dbReference>
<name>A0A7Y9PJC0_9BACT</name>
<dbReference type="AlphaFoldDB" id="A0A7Y9PJC0"/>
<accession>A0A7Y9PJC0</accession>
<reference evidence="1 2" key="1">
    <citation type="submission" date="2020-07" db="EMBL/GenBank/DDBJ databases">
        <title>Genomic Encyclopedia of Type Strains, Phase IV (KMG-V): Genome sequencing to study the core and pangenomes of soil and plant-associated prokaryotes.</title>
        <authorList>
            <person name="Whitman W."/>
        </authorList>
    </citation>
    <scope>NUCLEOTIDE SEQUENCE [LARGE SCALE GENOMIC DNA]</scope>
    <source>
        <strain evidence="1 2">X4EP2</strain>
    </source>
</reference>
<dbReference type="EMBL" id="JACCCW010000002">
    <property type="protein sequence ID" value="NYF80989.1"/>
    <property type="molecule type" value="Genomic_DNA"/>
</dbReference>
<gene>
    <name evidence="1" type="ORF">HDF17_003309</name>
</gene>
<proteinExistence type="predicted"/>
<dbReference type="RefSeq" id="WP_246302025.1">
    <property type="nucleotide sequence ID" value="NZ_JACCCW010000002.1"/>
</dbReference>
<dbReference type="InterPro" id="IPR036163">
    <property type="entry name" value="HMA_dom_sf"/>
</dbReference>
<comment type="caution">
    <text evidence="1">The sequence shown here is derived from an EMBL/GenBank/DDBJ whole genome shotgun (WGS) entry which is preliminary data.</text>
</comment>
<protein>
    <submittedName>
        <fullName evidence="1">Copper chaperone CopZ</fullName>
    </submittedName>
</protein>
<dbReference type="GO" id="GO:0046872">
    <property type="term" value="F:metal ion binding"/>
    <property type="evidence" value="ECO:0007669"/>
    <property type="project" value="InterPro"/>
</dbReference>
<evidence type="ECO:0000313" key="1">
    <source>
        <dbReference type="EMBL" id="NYF80989.1"/>
    </source>
</evidence>
<keyword evidence="2" id="KW-1185">Reference proteome</keyword>
<evidence type="ECO:0000313" key="2">
    <source>
        <dbReference type="Proteomes" id="UP000589520"/>
    </source>
</evidence>